<accession>A0AAE0TF70</accession>
<keyword evidence="7 8" id="KW-0472">Membrane</keyword>
<comment type="caution">
    <text evidence="9">The sequence shown here is derived from an EMBL/GenBank/DDBJ whole genome shotgun (WGS) entry which is preliminary data.</text>
</comment>
<keyword evidence="6 8" id="KW-1133">Transmembrane helix</keyword>
<sequence length="238" mass="24865">MQLGGGCGSGTLFTAAGGNPRMILVLVFFIAGSFLGSLHLPFWLALPGINPVVIYKHAGIIGGWLVQLFLIATVLYGIVKYESSAESTPAKKAQKWVSVGNTAGFTLWGGKIAQALGFPLEGYPYWQWENNSYALQMPLISDVTSVLNIGIIIGATTAALVIGNFGKNLTAVGLKSALAAVIGGLVMGYGARLSFGCNIGAFFSGTVSGSIHGWVWFLAAFAGTFPGIKLRAAFGLKL</sequence>
<feature type="transmembrane region" description="Helical" evidence="8">
    <location>
        <begin position="58"/>
        <end position="79"/>
    </location>
</feature>
<reference evidence="9" key="3">
    <citation type="submission" date="2023-05" db="EMBL/GenBank/DDBJ databases">
        <authorList>
            <person name="Smith C.H."/>
        </authorList>
    </citation>
    <scope>NUCLEOTIDE SEQUENCE</scope>
    <source>
        <strain evidence="9">CHS0354</strain>
        <tissue evidence="9">Mantle</tissue>
    </source>
</reference>
<keyword evidence="10" id="KW-1185">Reference proteome</keyword>
<feature type="transmembrane region" description="Helical" evidence="8">
    <location>
        <begin position="145"/>
        <end position="165"/>
    </location>
</feature>
<evidence type="ECO:0000256" key="2">
    <source>
        <dbReference type="ARBA" id="ARBA00022448"/>
    </source>
</evidence>
<organism evidence="9 10">
    <name type="scientific">Potamilus streckersoni</name>
    <dbReference type="NCBI Taxonomy" id="2493646"/>
    <lineage>
        <taxon>Eukaryota</taxon>
        <taxon>Metazoa</taxon>
        <taxon>Spiralia</taxon>
        <taxon>Lophotrochozoa</taxon>
        <taxon>Mollusca</taxon>
        <taxon>Bivalvia</taxon>
        <taxon>Autobranchia</taxon>
        <taxon>Heteroconchia</taxon>
        <taxon>Palaeoheterodonta</taxon>
        <taxon>Unionida</taxon>
        <taxon>Unionoidea</taxon>
        <taxon>Unionidae</taxon>
        <taxon>Ambleminae</taxon>
        <taxon>Lampsilini</taxon>
        <taxon>Potamilus</taxon>
    </lineage>
</organism>
<evidence type="ECO:0000256" key="8">
    <source>
        <dbReference type="SAM" id="Phobius"/>
    </source>
</evidence>
<feature type="transmembrane region" description="Helical" evidence="8">
    <location>
        <begin position="172"/>
        <end position="191"/>
    </location>
</feature>
<reference evidence="9" key="1">
    <citation type="journal article" date="2021" name="Genome Biol. Evol.">
        <title>A High-Quality Reference Genome for a Parasitic Bivalve with Doubly Uniparental Inheritance (Bivalvia: Unionida).</title>
        <authorList>
            <person name="Smith C.H."/>
        </authorList>
    </citation>
    <scope>NUCLEOTIDE SEQUENCE</scope>
    <source>
        <strain evidence="9">CHS0354</strain>
    </source>
</reference>
<evidence type="ECO:0000256" key="4">
    <source>
        <dbReference type="ARBA" id="ARBA00022519"/>
    </source>
</evidence>
<feature type="transmembrane region" description="Helical" evidence="8">
    <location>
        <begin position="211"/>
        <end position="228"/>
    </location>
</feature>
<evidence type="ECO:0000313" key="10">
    <source>
        <dbReference type="Proteomes" id="UP001195483"/>
    </source>
</evidence>
<dbReference type="PANTHER" id="PTHR30574">
    <property type="entry name" value="INNER MEMBRANE PROTEIN YEDE"/>
    <property type="match status" value="1"/>
</dbReference>
<proteinExistence type="predicted"/>
<evidence type="ECO:0000256" key="7">
    <source>
        <dbReference type="ARBA" id="ARBA00023136"/>
    </source>
</evidence>
<evidence type="ECO:0000313" key="9">
    <source>
        <dbReference type="EMBL" id="KAK3608793.1"/>
    </source>
</evidence>
<evidence type="ECO:0000256" key="5">
    <source>
        <dbReference type="ARBA" id="ARBA00022692"/>
    </source>
</evidence>
<reference evidence="9" key="2">
    <citation type="journal article" date="2021" name="Genome Biol. Evol.">
        <title>Developing a high-quality reference genome for a parasitic bivalve with doubly uniparental inheritance (Bivalvia: Unionida).</title>
        <authorList>
            <person name="Smith C.H."/>
        </authorList>
    </citation>
    <scope>NUCLEOTIDE SEQUENCE</scope>
    <source>
        <strain evidence="9">CHS0354</strain>
        <tissue evidence="9">Mantle</tissue>
    </source>
</reference>
<name>A0AAE0TF70_9BIVA</name>
<evidence type="ECO:0000256" key="3">
    <source>
        <dbReference type="ARBA" id="ARBA00022475"/>
    </source>
</evidence>
<dbReference type="InterPro" id="IPR007272">
    <property type="entry name" value="Sulf_transp_TsuA/YedE"/>
</dbReference>
<keyword evidence="4" id="KW-0997">Cell inner membrane</keyword>
<keyword evidence="5 8" id="KW-0812">Transmembrane</keyword>
<dbReference type="Pfam" id="PF04143">
    <property type="entry name" value="Sulf_transp"/>
    <property type="match status" value="1"/>
</dbReference>
<dbReference type="Proteomes" id="UP001195483">
    <property type="component" value="Unassembled WGS sequence"/>
</dbReference>
<dbReference type="PANTHER" id="PTHR30574:SF1">
    <property type="entry name" value="SULPHUR TRANSPORT DOMAIN-CONTAINING PROTEIN"/>
    <property type="match status" value="1"/>
</dbReference>
<evidence type="ECO:0000256" key="1">
    <source>
        <dbReference type="ARBA" id="ARBA00004429"/>
    </source>
</evidence>
<comment type="subcellular location">
    <subcellularLocation>
        <location evidence="1">Cell inner membrane</location>
        <topology evidence="1">Multi-pass membrane protein</topology>
    </subcellularLocation>
</comment>
<dbReference type="GO" id="GO:0005886">
    <property type="term" value="C:plasma membrane"/>
    <property type="evidence" value="ECO:0007669"/>
    <property type="project" value="UniProtKB-SubCell"/>
</dbReference>
<dbReference type="EMBL" id="JAEAOA010000469">
    <property type="protein sequence ID" value="KAK3608793.1"/>
    <property type="molecule type" value="Genomic_DNA"/>
</dbReference>
<keyword evidence="2" id="KW-0813">Transport</keyword>
<evidence type="ECO:0008006" key="11">
    <source>
        <dbReference type="Google" id="ProtNLM"/>
    </source>
</evidence>
<keyword evidence="3" id="KW-1003">Cell membrane</keyword>
<evidence type="ECO:0000256" key="6">
    <source>
        <dbReference type="ARBA" id="ARBA00022989"/>
    </source>
</evidence>
<feature type="transmembrane region" description="Helical" evidence="8">
    <location>
        <begin position="22"/>
        <end position="46"/>
    </location>
</feature>
<protein>
    <recommendedName>
        <fullName evidence="11">Sulphur transport domain-containing protein</fullName>
    </recommendedName>
</protein>
<gene>
    <name evidence="9" type="ORF">CHS0354_006834</name>
</gene>
<dbReference type="AlphaFoldDB" id="A0AAE0TF70"/>